<dbReference type="Proteomes" id="UP001501594">
    <property type="component" value="Unassembled WGS sequence"/>
</dbReference>
<sequence>MAIHAVLFDLYGTLAPGGTAELRDEVSREVARELGVDAVAFSEAVGETFRERTIGSTGSLEETLALLAERLGGSPDAAAVSRAADLRLEMTRALLDATWALDVLDELRARGLPLGLVSDCSSETSLVWPTTALSTRFDAHAFSCAHGIKKPDARLYRVVTGRLGVDPASCLYVGDGGSSELAGATELGMRAVWLDHPGNQGGTHGVFWPGERAGELHEILGLLSPAEAR</sequence>
<dbReference type="EMBL" id="BAABAU010000004">
    <property type="protein sequence ID" value="GAA4267142.1"/>
    <property type="molecule type" value="Genomic_DNA"/>
</dbReference>
<dbReference type="RefSeq" id="WP_344797181.1">
    <property type="nucleotide sequence ID" value="NZ_BAABAU010000004.1"/>
</dbReference>
<dbReference type="InterPro" id="IPR036412">
    <property type="entry name" value="HAD-like_sf"/>
</dbReference>
<evidence type="ECO:0000313" key="3">
    <source>
        <dbReference type="Proteomes" id="UP001501594"/>
    </source>
</evidence>
<reference evidence="3" key="1">
    <citation type="journal article" date="2019" name="Int. J. Syst. Evol. Microbiol.">
        <title>The Global Catalogue of Microorganisms (GCM) 10K type strain sequencing project: providing services to taxonomists for standard genome sequencing and annotation.</title>
        <authorList>
            <consortium name="The Broad Institute Genomics Platform"/>
            <consortium name="The Broad Institute Genome Sequencing Center for Infectious Disease"/>
            <person name="Wu L."/>
            <person name="Ma J."/>
        </authorList>
    </citation>
    <scope>NUCLEOTIDE SEQUENCE [LARGE SCALE GENOMIC DNA]</scope>
    <source>
        <strain evidence="3">JCM 17442</strain>
    </source>
</reference>
<dbReference type="SFLD" id="SFLDG01129">
    <property type="entry name" value="C1.5:_HAD__Beta-PGM__Phosphata"/>
    <property type="match status" value="1"/>
</dbReference>
<gene>
    <name evidence="2" type="ORF">GCM10022256_27540</name>
</gene>
<dbReference type="Gene3D" id="3.40.50.1000">
    <property type="entry name" value="HAD superfamily/HAD-like"/>
    <property type="match status" value="1"/>
</dbReference>
<name>A0ABP8E4G6_9MICO</name>
<dbReference type="InterPro" id="IPR051540">
    <property type="entry name" value="S-2-haloacid_dehalogenase"/>
</dbReference>
<protein>
    <recommendedName>
        <fullName evidence="4">Hydrolase of the HAD superfamily</fullName>
    </recommendedName>
</protein>
<dbReference type="Pfam" id="PF00702">
    <property type="entry name" value="Hydrolase"/>
    <property type="match status" value="1"/>
</dbReference>
<proteinExistence type="predicted"/>
<dbReference type="InterPro" id="IPR006439">
    <property type="entry name" value="HAD-SF_hydro_IA"/>
</dbReference>
<comment type="caution">
    <text evidence="2">The sequence shown here is derived from an EMBL/GenBank/DDBJ whole genome shotgun (WGS) entry which is preliminary data.</text>
</comment>
<evidence type="ECO:0008006" key="4">
    <source>
        <dbReference type="Google" id="ProtNLM"/>
    </source>
</evidence>
<dbReference type="SFLD" id="SFLDS00003">
    <property type="entry name" value="Haloacid_Dehalogenase"/>
    <property type="match status" value="1"/>
</dbReference>
<keyword evidence="1" id="KW-0378">Hydrolase</keyword>
<dbReference type="PANTHER" id="PTHR43316:SF3">
    <property type="entry name" value="HALOACID DEHALOGENASE, TYPE II (AFU_ORTHOLOGUE AFUA_2G07750)-RELATED"/>
    <property type="match status" value="1"/>
</dbReference>
<organism evidence="2 3">
    <name type="scientific">Frondihabitans peucedani</name>
    <dbReference type="NCBI Taxonomy" id="598626"/>
    <lineage>
        <taxon>Bacteria</taxon>
        <taxon>Bacillati</taxon>
        <taxon>Actinomycetota</taxon>
        <taxon>Actinomycetes</taxon>
        <taxon>Micrococcales</taxon>
        <taxon>Microbacteriaceae</taxon>
        <taxon>Frondihabitans</taxon>
    </lineage>
</organism>
<evidence type="ECO:0000256" key="1">
    <source>
        <dbReference type="ARBA" id="ARBA00022801"/>
    </source>
</evidence>
<dbReference type="PANTHER" id="PTHR43316">
    <property type="entry name" value="HYDROLASE, HALOACID DELAHOGENASE-RELATED"/>
    <property type="match status" value="1"/>
</dbReference>
<evidence type="ECO:0000313" key="2">
    <source>
        <dbReference type="EMBL" id="GAA4267142.1"/>
    </source>
</evidence>
<keyword evidence="3" id="KW-1185">Reference proteome</keyword>
<accession>A0ABP8E4G6</accession>
<dbReference type="SUPFAM" id="SSF56784">
    <property type="entry name" value="HAD-like"/>
    <property type="match status" value="1"/>
</dbReference>
<dbReference type="PRINTS" id="PR00413">
    <property type="entry name" value="HADHALOGNASE"/>
</dbReference>
<dbReference type="InterPro" id="IPR023214">
    <property type="entry name" value="HAD_sf"/>
</dbReference>